<evidence type="ECO:0000259" key="1">
    <source>
        <dbReference type="Pfam" id="PF07735"/>
    </source>
</evidence>
<dbReference type="PANTHER" id="PTHR22899:SF0">
    <property type="entry name" value="F-BOX ASSOCIATED DOMAIN-CONTAINING PROTEIN-RELATED"/>
    <property type="match status" value="1"/>
</dbReference>
<evidence type="ECO:0000313" key="2">
    <source>
        <dbReference type="EMBL" id="PIC39019.1"/>
    </source>
</evidence>
<dbReference type="PANTHER" id="PTHR22899">
    <property type="entry name" value="CYCLIN-RELATED F-BOX FAMILY"/>
    <property type="match status" value="1"/>
</dbReference>
<proteinExistence type="predicted"/>
<organism evidence="2 3">
    <name type="scientific">Caenorhabditis nigoni</name>
    <dbReference type="NCBI Taxonomy" id="1611254"/>
    <lineage>
        <taxon>Eukaryota</taxon>
        <taxon>Metazoa</taxon>
        <taxon>Ecdysozoa</taxon>
        <taxon>Nematoda</taxon>
        <taxon>Chromadorea</taxon>
        <taxon>Rhabditida</taxon>
        <taxon>Rhabditina</taxon>
        <taxon>Rhabditomorpha</taxon>
        <taxon>Rhabditoidea</taxon>
        <taxon>Rhabditidae</taxon>
        <taxon>Peloderinae</taxon>
        <taxon>Caenorhabditis</taxon>
    </lineage>
</organism>
<accession>A0A2G5UHQ1</accession>
<reference evidence="3" key="1">
    <citation type="submission" date="2017-10" db="EMBL/GenBank/DDBJ databases">
        <title>Rapid genome shrinkage in a self-fertile nematode reveals novel sperm competition proteins.</title>
        <authorList>
            <person name="Yin D."/>
            <person name="Schwarz E.M."/>
            <person name="Thomas C.G."/>
            <person name="Felde R.L."/>
            <person name="Korf I.F."/>
            <person name="Cutter A.D."/>
            <person name="Schartner C.M."/>
            <person name="Ralston E.J."/>
            <person name="Meyer B.J."/>
            <person name="Haag E.S."/>
        </authorList>
    </citation>
    <scope>NUCLEOTIDE SEQUENCE [LARGE SCALE GENOMIC DNA]</scope>
    <source>
        <strain evidence="3">JU1422</strain>
    </source>
</reference>
<comment type="caution">
    <text evidence="2">The sequence shown here is derived from an EMBL/GenBank/DDBJ whole genome shotgun (WGS) entry which is preliminary data.</text>
</comment>
<evidence type="ECO:0000313" key="3">
    <source>
        <dbReference type="Proteomes" id="UP000230233"/>
    </source>
</evidence>
<dbReference type="EMBL" id="PDUG01000003">
    <property type="protein sequence ID" value="PIC39019.1"/>
    <property type="molecule type" value="Genomic_DNA"/>
</dbReference>
<dbReference type="Proteomes" id="UP000230233">
    <property type="component" value="Chromosome III"/>
</dbReference>
<dbReference type="Pfam" id="PF07735">
    <property type="entry name" value="FBA_2"/>
    <property type="match status" value="1"/>
</dbReference>
<name>A0A2G5UHQ1_9PELO</name>
<keyword evidence="3" id="KW-1185">Reference proteome</keyword>
<dbReference type="AlphaFoldDB" id="A0A2G5UHQ1"/>
<sequence length="331" mass="37457">MTEIRFPFLSLPIDLGVKVMKTMSLHEQTAYSLASKKSYSKIKSLRLPIPKVLIRIHGELFGFMEISLAAKDITDGEISFKLQSQRSDGMITSLDDIPVNLEVSKTLFSPFGHKLFDLSNQGMCFGEWIQHICSIFQGKHYGAEFTIGMSQLNIQSLRNILPELRSVQLKCSRSGRNQQGVLYAQSILKAFLPDVENVSLFSVPLHESLSVQHIGLTNLKMLRIYGNRKLKLDDLISLNVKNFRIDTDQTTLRDLNRFFKLWMKGSNPKLKKLSIYLRNGNNSDWSVLLNGFQTEESEDAQVKNVTIQNCFGLVSNFGVLLQLSGLYLATV</sequence>
<gene>
    <name evidence="2" type="primary">Cnig_chr_III.g10844</name>
    <name evidence="2" type="ORF">B9Z55_010844</name>
</gene>
<dbReference type="InterPro" id="IPR012885">
    <property type="entry name" value="F-box_Sdz-33"/>
</dbReference>
<feature type="domain" description="Sdz-33 F-box" evidence="1">
    <location>
        <begin position="211"/>
        <end position="275"/>
    </location>
</feature>
<dbReference type="InterPro" id="IPR053222">
    <property type="entry name" value="Zygotic_Embryogenesis-Asso"/>
</dbReference>
<dbReference type="OrthoDB" id="5832245at2759"/>
<protein>
    <recommendedName>
        <fullName evidence="1">Sdz-33 F-box domain-containing protein</fullName>
    </recommendedName>
</protein>